<protein>
    <submittedName>
        <fullName evidence="1">Uncharacterized protein</fullName>
    </submittedName>
</protein>
<dbReference type="EMBL" id="KE546992">
    <property type="protein sequence ID" value="EPY50635.1"/>
    <property type="molecule type" value="Genomic_DNA"/>
</dbReference>
<sequence>MPYTIPAAVGWHYGMLCILNINKHDTVRSVNCIASKGIVVSSKRPDFSFIKGKERVYLVKILCKQCGRAIRPYHFVKNHSVYILPKLVAISSVF</sequence>
<evidence type="ECO:0000313" key="2">
    <source>
        <dbReference type="Proteomes" id="UP000015464"/>
    </source>
</evidence>
<evidence type="ECO:0000313" key="1">
    <source>
        <dbReference type="EMBL" id="EPY50635.1"/>
    </source>
</evidence>
<dbReference type="HOGENOM" id="CLU_2387433_0_0_1"/>
<name>S9VXA9_SCHCR</name>
<dbReference type="GeneID" id="25035154"/>
<reference evidence="1 2" key="1">
    <citation type="journal article" date="2011" name="Science">
        <title>Comparative functional genomics of the fission yeasts.</title>
        <authorList>
            <person name="Rhind N."/>
            <person name="Chen Z."/>
            <person name="Yassour M."/>
            <person name="Thompson D.A."/>
            <person name="Haas B.J."/>
            <person name="Habib N."/>
            <person name="Wapinski I."/>
            <person name="Roy S."/>
            <person name="Lin M.F."/>
            <person name="Heiman D.I."/>
            <person name="Young S.K."/>
            <person name="Furuya K."/>
            <person name="Guo Y."/>
            <person name="Pidoux A."/>
            <person name="Chen H.M."/>
            <person name="Robbertse B."/>
            <person name="Goldberg J.M."/>
            <person name="Aoki K."/>
            <person name="Bayne E.H."/>
            <person name="Berlin A.M."/>
            <person name="Desjardins C.A."/>
            <person name="Dobbs E."/>
            <person name="Dukaj L."/>
            <person name="Fan L."/>
            <person name="FitzGerald M.G."/>
            <person name="French C."/>
            <person name="Gujja S."/>
            <person name="Hansen K."/>
            <person name="Keifenheim D."/>
            <person name="Levin J.Z."/>
            <person name="Mosher R.A."/>
            <person name="Mueller C.A."/>
            <person name="Pfiffner J."/>
            <person name="Priest M."/>
            <person name="Russ C."/>
            <person name="Smialowska A."/>
            <person name="Swoboda P."/>
            <person name="Sykes S.M."/>
            <person name="Vaughn M."/>
            <person name="Vengrova S."/>
            <person name="Yoder R."/>
            <person name="Zeng Q."/>
            <person name="Allshire R."/>
            <person name="Baulcombe D."/>
            <person name="Birren B.W."/>
            <person name="Brown W."/>
            <person name="Ekwall K."/>
            <person name="Kellis M."/>
            <person name="Leatherwood J."/>
            <person name="Levin H."/>
            <person name="Margalit H."/>
            <person name="Martienssen R."/>
            <person name="Nieduszynski C.A."/>
            <person name="Spatafora J.W."/>
            <person name="Friedman N."/>
            <person name="Dalgaard J.Z."/>
            <person name="Baumann P."/>
            <person name="Niki H."/>
            <person name="Regev A."/>
            <person name="Nusbaum C."/>
        </authorList>
    </citation>
    <scope>NUCLEOTIDE SEQUENCE [LARGE SCALE GENOMIC DNA]</scope>
    <source>
        <strain evidence="2">OY26 / ATCC MYA-4695 / CBS 11777 / NBRC 106824 / NRRL Y48691</strain>
    </source>
</reference>
<dbReference type="Proteomes" id="UP000015464">
    <property type="component" value="Unassembled WGS sequence"/>
</dbReference>
<gene>
    <name evidence="1" type="ORF">SPOG_00823</name>
</gene>
<proteinExistence type="predicted"/>
<dbReference type="RefSeq" id="XP_013024453.1">
    <property type="nucleotide sequence ID" value="XM_013168999.1"/>
</dbReference>
<organism evidence="1 2">
    <name type="scientific">Schizosaccharomyces cryophilus (strain OY26 / ATCC MYA-4695 / CBS 11777 / NBRC 106824 / NRRL Y48691)</name>
    <name type="common">Fission yeast</name>
    <dbReference type="NCBI Taxonomy" id="653667"/>
    <lineage>
        <taxon>Eukaryota</taxon>
        <taxon>Fungi</taxon>
        <taxon>Dikarya</taxon>
        <taxon>Ascomycota</taxon>
        <taxon>Taphrinomycotina</taxon>
        <taxon>Schizosaccharomycetes</taxon>
        <taxon>Schizosaccharomycetales</taxon>
        <taxon>Schizosaccharomycetaceae</taxon>
        <taxon>Schizosaccharomyces</taxon>
    </lineage>
</organism>
<accession>S9VXA9</accession>
<keyword evidence="2" id="KW-1185">Reference proteome</keyword>
<dbReference type="AlphaFoldDB" id="S9VXA9"/>